<evidence type="ECO:0000256" key="2">
    <source>
        <dbReference type="ARBA" id="ARBA00022692"/>
    </source>
</evidence>
<evidence type="ECO:0000313" key="9">
    <source>
        <dbReference type="Proteomes" id="UP000186303"/>
    </source>
</evidence>
<dbReference type="VEuPathDB" id="FungiDB:MSYG_0948"/>
<sequence>MARGGGTLVVVLLLRLVLFVGAYGALPWLIGEARYVSLETESDSASDIHLLPSVSHARTRSLPQGARLARAVHRSFVQSISAPSILFCVAVEESLILLVLVFLEHIYLHGPTLLLQWRISLTAVILCIGLWLPLCASALLCFGGARGRWVSTRAVASLSLFVGWCWAFLRVPLPSVMTHTTSGWSGAILARTAMIGVSLIGVLSGSVAAGAICDSYEMMVRRRRRWGEQDVAATRTSFQRTVTELQVKRAAANDVEAELEAGGARSSWSRWWYRSQKDRELAVLRSEIMGLSAMANAMRSDLEHQEAQERRVRYARTWPGYVVLLGGYLFSAYCLARLVQCLLNLLIFGYELNSTRDLVSTCLAQIMRLLGLQVDVAAWSPRISFLMVGGLIVMRLRKILGGLSSAIQSVSTGISTQLLVLFTAQVLCIYVLAALIQLHAGASTATDKSMLLSSLPEFQRVFGRVFDIAFLACASATGAARWYAWHADVSLHRG</sequence>
<name>A0A1M8A2B0_MALS4</name>
<accession>A0A1M8A2B0</accession>
<feature type="transmembrane region" description="Helical" evidence="5">
    <location>
        <begin position="154"/>
        <end position="173"/>
    </location>
</feature>
<dbReference type="PANTHER" id="PTHR15948">
    <property type="entry name" value="G-PROTEIN COUPLED RECEPTOR 89-RELATED"/>
    <property type="match status" value="1"/>
</dbReference>
<dbReference type="OMA" id="FSVYCVY"/>
<dbReference type="EMBL" id="LT671822">
    <property type="protein sequence ID" value="SHO76610.1"/>
    <property type="molecule type" value="Genomic_DNA"/>
</dbReference>
<feature type="transmembrane region" description="Helical" evidence="5">
    <location>
        <begin position="320"/>
        <end position="350"/>
    </location>
</feature>
<evidence type="ECO:0000256" key="4">
    <source>
        <dbReference type="ARBA" id="ARBA00023136"/>
    </source>
</evidence>
<feature type="transmembrane region" description="Helical" evidence="5">
    <location>
        <begin position="418"/>
        <end position="441"/>
    </location>
</feature>
<keyword evidence="2 5" id="KW-0812">Transmembrane</keyword>
<reference evidence="9" key="1">
    <citation type="journal article" date="2017" name="Nucleic Acids Res.">
        <title>Proteogenomics produces comprehensive and highly accurate protein-coding gene annotation in a complete genome assembly of Malassezia sympodialis.</title>
        <authorList>
            <person name="Zhu Y."/>
            <person name="Engstroem P.G."/>
            <person name="Tellgren-Roth C."/>
            <person name="Baudo C.D."/>
            <person name="Kennell J.C."/>
            <person name="Sun S."/>
            <person name="Billmyre R.B."/>
            <person name="Schroeder M.S."/>
            <person name="Andersson A."/>
            <person name="Holm T."/>
            <person name="Sigurgeirsson B."/>
            <person name="Wu G."/>
            <person name="Sankaranarayanan S.R."/>
            <person name="Siddharthan R."/>
            <person name="Sanyal K."/>
            <person name="Lundeberg J."/>
            <person name="Nystedt B."/>
            <person name="Boekhout T."/>
            <person name="Dawson T.L. Jr."/>
            <person name="Heitman J."/>
            <person name="Scheynius A."/>
            <person name="Lehtioe J."/>
        </authorList>
    </citation>
    <scope>NUCLEOTIDE SEQUENCE [LARGE SCALE GENOMIC DNA]</scope>
    <source>
        <strain evidence="9">ATCC 42132</strain>
    </source>
</reference>
<evidence type="ECO:0000259" key="6">
    <source>
        <dbReference type="Pfam" id="PF12430"/>
    </source>
</evidence>
<feature type="transmembrane region" description="Helical" evidence="5">
    <location>
        <begin position="119"/>
        <end position="142"/>
    </location>
</feature>
<keyword evidence="3 5" id="KW-1133">Transmembrane helix</keyword>
<comment type="subcellular location">
    <subcellularLocation>
        <location evidence="1">Membrane</location>
        <topology evidence="1">Multi-pass membrane protein</topology>
    </subcellularLocation>
</comment>
<dbReference type="GO" id="GO:0016020">
    <property type="term" value="C:membrane"/>
    <property type="evidence" value="ECO:0007669"/>
    <property type="project" value="UniProtKB-SubCell"/>
</dbReference>
<dbReference type="OrthoDB" id="264392at2759"/>
<dbReference type="Pfam" id="PF12430">
    <property type="entry name" value="ABA_GPCR"/>
    <property type="match status" value="1"/>
</dbReference>
<dbReference type="InterPro" id="IPR022535">
    <property type="entry name" value="Golgi_pH-regulator_cons_dom"/>
</dbReference>
<proteinExistence type="predicted"/>
<dbReference type="InterPro" id="IPR015672">
    <property type="entry name" value="GPHR/GTG"/>
</dbReference>
<feature type="transmembrane region" description="Helical" evidence="5">
    <location>
        <begin position="376"/>
        <end position="397"/>
    </location>
</feature>
<keyword evidence="4 5" id="KW-0472">Membrane</keyword>
<organism evidence="8 9">
    <name type="scientific">Malassezia sympodialis (strain ATCC 42132)</name>
    <name type="common">Atopic eczema-associated yeast</name>
    <dbReference type="NCBI Taxonomy" id="1230383"/>
    <lineage>
        <taxon>Eukaryota</taxon>
        <taxon>Fungi</taxon>
        <taxon>Dikarya</taxon>
        <taxon>Basidiomycota</taxon>
        <taxon>Ustilaginomycotina</taxon>
        <taxon>Malasseziomycetes</taxon>
        <taxon>Malasseziales</taxon>
        <taxon>Malasseziaceae</taxon>
        <taxon>Malassezia</taxon>
    </lineage>
</organism>
<feature type="domain" description="Golgi pH regulator conserved" evidence="7">
    <location>
        <begin position="187"/>
        <end position="250"/>
    </location>
</feature>
<gene>
    <name evidence="8" type="ORF">MSYG_0948</name>
</gene>
<dbReference type="PANTHER" id="PTHR15948:SF0">
    <property type="entry name" value="GOLGI PH REGULATOR A-RELATED"/>
    <property type="match status" value="1"/>
</dbReference>
<keyword evidence="9" id="KW-1185">Reference proteome</keyword>
<dbReference type="Proteomes" id="UP000186303">
    <property type="component" value="Chromosome 2"/>
</dbReference>
<evidence type="ECO:0000313" key="8">
    <source>
        <dbReference type="EMBL" id="SHO76610.1"/>
    </source>
</evidence>
<feature type="transmembrane region" description="Helical" evidence="5">
    <location>
        <begin position="6"/>
        <end position="30"/>
    </location>
</feature>
<evidence type="ECO:0000256" key="5">
    <source>
        <dbReference type="SAM" id="Phobius"/>
    </source>
</evidence>
<feature type="domain" description="Abscisic acid G-protein coupled receptor-like" evidence="6">
    <location>
        <begin position="314"/>
        <end position="483"/>
    </location>
</feature>
<protein>
    <submittedName>
        <fullName evidence="8">Uncharacterized protein</fullName>
    </submittedName>
</protein>
<evidence type="ECO:0000256" key="3">
    <source>
        <dbReference type="ARBA" id="ARBA00022989"/>
    </source>
</evidence>
<evidence type="ECO:0000259" key="7">
    <source>
        <dbReference type="Pfam" id="PF12537"/>
    </source>
</evidence>
<feature type="transmembrane region" description="Helical" evidence="5">
    <location>
        <begin position="461"/>
        <end position="484"/>
    </location>
</feature>
<feature type="transmembrane region" description="Helical" evidence="5">
    <location>
        <begin position="193"/>
        <end position="216"/>
    </location>
</feature>
<evidence type="ECO:0000256" key="1">
    <source>
        <dbReference type="ARBA" id="ARBA00004141"/>
    </source>
</evidence>
<dbReference type="AlphaFoldDB" id="A0A1M8A2B0"/>
<dbReference type="Pfam" id="PF12537">
    <property type="entry name" value="GPHR_N"/>
    <property type="match status" value="1"/>
</dbReference>
<feature type="transmembrane region" description="Helical" evidence="5">
    <location>
        <begin position="84"/>
        <end position="107"/>
    </location>
</feature>
<dbReference type="InterPro" id="IPR025969">
    <property type="entry name" value="ABA_GPCR_dom"/>
</dbReference>